<proteinExistence type="inferred from homology"/>
<dbReference type="PANTHER" id="PTHR11685">
    <property type="entry name" value="RBR FAMILY RING FINGER AND IBR DOMAIN-CONTAINING"/>
    <property type="match status" value="1"/>
</dbReference>
<dbReference type="Gene3D" id="3.30.40.10">
    <property type="entry name" value="Zinc/RING finger domain, C3HC4 (zinc finger)"/>
    <property type="match status" value="1"/>
</dbReference>
<evidence type="ECO:0000256" key="1">
    <source>
        <dbReference type="ARBA" id="ARBA00003976"/>
    </source>
</evidence>
<name>A0A1R3IQE3_9ROSI</name>
<keyword evidence="3" id="KW-0862">Zinc</keyword>
<keyword evidence="6" id="KW-1185">Reference proteome</keyword>
<sequence>MAMMLRRNCKEKEKVIFQESLVEMKPKSKLKGLGYCKICQDYSPIQWMFTVKRCKHCFCPDCTRQHIAKSMKENMIKIPCPESGCACFITPKTCQFLLPDEVIDRWATAVTCSQTPPLDFEN</sequence>
<protein>
    <submittedName>
        <fullName evidence="5">E3 ubiquitin-protein ligase</fullName>
    </submittedName>
</protein>
<comment type="similarity">
    <text evidence="2">Belongs to the RBR family. Ariadne subfamily.</text>
</comment>
<organism evidence="5 6">
    <name type="scientific">Corchorus olitorius</name>
    <dbReference type="NCBI Taxonomy" id="93759"/>
    <lineage>
        <taxon>Eukaryota</taxon>
        <taxon>Viridiplantae</taxon>
        <taxon>Streptophyta</taxon>
        <taxon>Embryophyta</taxon>
        <taxon>Tracheophyta</taxon>
        <taxon>Spermatophyta</taxon>
        <taxon>Magnoliopsida</taxon>
        <taxon>eudicotyledons</taxon>
        <taxon>Gunneridae</taxon>
        <taxon>Pentapetalae</taxon>
        <taxon>rosids</taxon>
        <taxon>malvids</taxon>
        <taxon>Malvales</taxon>
        <taxon>Malvaceae</taxon>
        <taxon>Grewioideae</taxon>
        <taxon>Apeibeae</taxon>
        <taxon>Corchorus</taxon>
    </lineage>
</organism>
<dbReference type="InterPro" id="IPR031127">
    <property type="entry name" value="E3_UB_ligase_RBR"/>
</dbReference>
<dbReference type="PROSITE" id="PS50089">
    <property type="entry name" value="ZF_RING_2"/>
    <property type="match status" value="1"/>
</dbReference>
<keyword evidence="3" id="KW-0479">Metal-binding</keyword>
<comment type="caution">
    <text evidence="5">The sequence shown here is derived from an EMBL/GenBank/DDBJ whole genome shotgun (WGS) entry which is preliminary data.</text>
</comment>
<keyword evidence="3" id="KW-0863">Zinc-finger</keyword>
<gene>
    <name evidence="5" type="ORF">COLO4_21843</name>
</gene>
<evidence type="ECO:0000313" key="6">
    <source>
        <dbReference type="Proteomes" id="UP000187203"/>
    </source>
</evidence>
<dbReference type="Proteomes" id="UP000187203">
    <property type="component" value="Unassembled WGS sequence"/>
</dbReference>
<dbReference type="GO" id="GO:0004842">
    <property type="term" value="F:ubiquitin-protein transferase activity"/>
    <property type="evidence" value="ECO:0007669"/>
    <property type="project" value="InterPro"/>
</dbReference>
<evidence type="ECO:0000259" key="4">
    <source>
        <dbReference type="PROSITE" id="PS50089"/>
    </source>
</evidence>
<evidence type="ECO:0000313" key="5">
    <source>
        <dbReference type="EMBL" id="OMO84784.1"/>
    </source>
</evidence>
<evidence type="ECO:0000256" key="3">
    <source>
        <dbReference type="PROSITE-ProRule" id="PRU00175"/>
    </source>
</evidence>
<reference evidence="6" key="1">
    <citation type="submission" date="2013-09" db="EMBL/GenBank/DDBJ databases">
        <title>Corchorus olitorius genome sequencing.</title>
        <authorList>
            <person name="Alam M."/>
            <person name="Haque M.S."/>
            <person name="Islam M.S."/>
            <person name="Emdad E.M."/>
            <person name="Islam M.M."/>
            <person name="Ahmed B."/>
            <person name="Halim A."/>
            <person name="Hossen Q.M.M."/>
            <person name="Hossain M.Z."/>
            <person name="Ahmed R."/>
            <person name="Khan M.M."/>
            <person name="Islam R."/>
            <person name="Rashid M.M."/>
            <person name="Khan S.A."/>
            <person name="Rahman M.S."/>
            <person name="Alam M."/>
            <person name="Yahiya A.S."/>
            <person name="Khan M.S."/>
            <person name="Azam M.S."/>
            <person name="Haque T."/>
            <person name="Lashkar M.Z.H."/>
            <person name="Akhand A.I."/>
            <person name="Morshed G."/>
            <person name="Roy S."/>
            <person name="Uddin K.S."/>
            <person name="Rabeya T."/>
            <person name="Hossain A.S."/>
            <person name="Chowdhury A."/>
            <person name="Snigdha A.R."/>
            <person name="Mortoza M.S."/>
            <person name="Matin S.A."/>
            <person name="Hoque S.M.E."/>
            <person name="Islam M.K."/>
            <person name="Roy D.K."/>
            <person name="Haider R."/>
            <person name="Moosa M.M."/>
            <person name="Elias S.M."/>
            <person name="Hasan A.M."/>
            <person name="Jahan S."/>
            <person name="Shafiuddin M."/>
            <person name="Mahmood N."/>
            <person name="Shommy N.S."/>
        </authorList>
    </citation>
    <scope>NUCLEOTIDE SEQUENCE [LARGE SCALE GENOMIC DNA]</scope>
    <source>
        <strain evidence="6">cv. O-4</strain>
    </source>
</reference>
<comment type="function">
    <text evidence="1">Might act as an E3 ubiquitin-protein ligase, or as part of E3 complex, which accepts ubiquitin from specific E2 ubiquitin-conjugating enzymes and then transfers it to substrates.</text>
</comment>
<accession>A0A1R3IQE3</accession>
<dbReference type="EMBL" id="AWUE01017807">
    <property type="protein sequence ID" value="OMO84784.1"/>
    <property type="molecule type" value="Genomic_DNA"/>
</dbReference>
<dbReference type="GO" id="GO:0008270">
    <property type="term" value="F:zinc ion binding"/>
    <property type="evidence" value="ECO:0007669"/>
    <property type="project" value="UniProtKB-KW"/>
</dbReference>
<dbReference type="InterPro" id="IPR001841">
    <property type="entry name" value="Znf_RING"/>
</dbReference>
<dbReference type="SUPFAM" id="SSF57850">
    <property type="entry name" value="RING/U-box"/>
    <property type="match status" value="1"/>
</dbReference>
<dbReference type="STRING" id="93759.A0A1R3IQE3"/>
<feature type="domain" description="RING-type" evidence="4">
    <location>
        <begin position="36"/>
        <end position="81"/>
    </location>
</feature>
<dbReference type="InterPro" id="IPR013083">
    <property type="entry name" value="Znf_RING/FYVE/PHD"/>
</dbReference>
<evidence type="ECO:0000256" key="2">
    <source>
        <dbReference type="ARBA" id="ARBA00005884"/>
    </source>
</evidence>
<dbReference type="OrthoDB" id="933251at2759"/>
<dbReference type="AlphaFoldDB" id="A0A1R3IQE3"/>
<dbReference type="GO" id="GO:0016567">
    <property type="term" value="P:protein ubiquitination"/>
    <property type="evidence" value="ECO:0007669"/>
    <property type="project" value="InterPro"/>
</dbReference>